<dbReference type="Pfam" id="PF00595">
    <property type="entry name" value="PDZ"/>
    <property type="match status" value="1"/>
</dbReference>
<dbReference type="InterPro" id="IPR001478">
    <property type="entry name" value="PDZ"/>
</dbReference>
<reference evidence="4 5" key="1">
    <citation type="submission" date="2025-05" db="UniProtKB">
        <authorList>
            <consortium name="RefSeq"/>
        </authorList>
    </citation>
    <scope>IDENTIFICATION</scope>
    <source>
        <tissue evidence="4 5">Muscle</tissue>
    </source>
</reference>
<evidence type="ECO:0000259" key="2">
    <source>
        <dbReference type="PROSITE" id="PS50106"/>
    </source>
</evidence>
<dbReference type="RefSeq" id="XP_022245166.1">
    <property type="nucleotide sequence ID" value="XM_022389458.1"/>
</dbReference>
<dbReference type="CDD" id="cd06794">
    <property type="entry name" value="PDZ2_syntenin-like"/>
    <property type="match status" value="1"/>
</dbReference>
<dbReference type="Gene3D" id="2.30.42.10">
    <property type="match status" value="2"/>
</dbReference>
<keyword evidence="1" id="KW-0677">Repeat</keyword>
<feature type="domain" description="PDZ" evidence="2">
    <location>
        <begin position="204"/>
        <end position="279"/>
    </location>
</feature>
<protein>
    <submittedName>
        <fullName evidence="4 5">Syntenin-1-like</fullName>
    </submittedName>
</protein>
<dbReference type="InterPro" id="IPR041489">
    <property type="entry name" value="PDZ_6"/>
</dbReference>
<organism evidence="3 4">
    <name type="scientific">Limulus polyphemus</name>
    <name type="common">Atlantic horseshoe crab</name>
    <dbReference type="NCBI Taxonomy" id="6850"/>
    <lineage>
        <taxon>Eukaryota</taxon>
        <taxon>Metazoa</taxon>
        <taxon>Ecdysozoa</taxon>
        <taxon>Arthropoda</taxon>
        <taxon>Chelicerata</taxon>
        <taxon>Merostomata</taxon>
        <taxon>Xiphosura</taxon>
        <taxon>Limulidae</taxon>
        <taxon>Limulus</taxon>
    </lineage>
</organism>
<dbReference type="InterPro" id="IPR036034">
    <property type="entry name" value="PDZ_sf"/>
</dbReference>
<dbReference type="PANTHER" id="PTHR12345">
    <property type="entry name" value="SYNTENIN RELATED"/>
    <property type="match status" value="1"/>
</dbReference>
<evidence type="ECO:0000256" key="1">
    <source>
        <dbReference type="ARBA" id="ARBA00022737"/>
    </source>
</evidence>
<evidence type="ECO:0000313" key="4">
    <source>
        <dbReference type="RefSeq" id="XP_013777618.1"/>
    </source>
</evidence>
<sequence>MSLYPSLEDMKVDHMLKAQAQSVPSQQHVESAQEALPYPVQPSLAPALLDKYSSLYPALDEYMGLSLSPEAMAEHMPNAVDLLPPRQVAIPNASSSQMVAPISGSSLGLKRAEITHGIREVTLCKDNNGKIGLRLHSVNKGVFVALVNAGSPAALAGLRFGDQILMINDEVVAGYSMDKVHGLLKKSPPEKITMAVRDRPFERTVTVHKDSTGHVGFAFKNGKIIAIVKDSSAARNGLLTEHHLLEVNGQNVVGLKDSEITRIIEGGGNVITVTIMPSYIHDHVMKSMASGLKKLMDHTIPDV</sequence>
<evidence type="ECO:0000313" key="3">
    <source>
        <dbReference type="Proteomes" id="UP000694941"/>
    </source>
</evidence>
<name>A0ABM1B9L6_LIMPO</name>
<feature type="domain" description="PDZ" evidence="2">
    <location>
        <begin position="120"/>
        <end position="199"/>
    </location>
</feature>
<dbReference type="InterPro" id="IPR051230">
    <property type="entry name" value="APP-Binding"/>
</dbReference>
<dbReference type="SMART" id="SM00228">
    <property type="entry name" value="PDZ"/>
    <property type="match status" value="2"/>
</dbReference>
<gene>
    <name evidence="4 5" type="primary">LOC106462264</name>
</gene>
<keyword evidence="3" id="KW-1185">Reference proteome</keyword>
<evidence type="ECO:0000313" key="5">
    <source>
        <dbReference type="RefSeq" id="XP_022245166.1"/>
    </source>
</evidence>
<proteinExistence type="predicted"/>
<dbReference type="CDD" id="cd06721">
    <property type="entry name" value="PDZ1_syntenin-like"/>
    <property type="match status" value="1"/>
</dbReference>
<dbReference type="RefSeq" id="XP_013777618.1">
    <property type="nucleotide sequence ID" value="XM_013922164.2"/>
</dbReference>
<dbReference type="SUPFAM" id="SSF50156">
    <property type="entry name" value="PDZ domain-like"/>
    <property type="match status" value="2"/>
</dbReference>
<dbReference type="Proteomes" id="UP000694941">
    <property type="component" value="Unplaced"/>
</dbReference>
<dbReference type="GeneID" id="106462264"/>
<accession>A0ABM1B9L6</accession>
<dbReference type="PROSITE" id="PS50106">
    <property type="entry name" value="PDZ"/>
    <property type="match status" value="2"/>
</dbReference>
<dbReference type="PANTHER" id="PTHR12345:SF3">
    <property type="entry name" value="PDZ DOMAIN-CONTAINING PROTEIN"/>
    <property type="match status" value="1"/>
</dbReference>
<dbReference type="Pfam" id="PF17820">
    <property type="entry name" value="PDZ_6"/>
    <property type="match status" value="1"/>
</dbReference>